<keyword evidence="1" id="KW-0812">Transmembrane</keyword>
<sequence>MYTQHSQDDHKLISPRFKRIKRSPSMMSGPILIATAADSYAIPTYTSTLFARCAWLRNVSMSISKYWWAEVRHIRLVAKRLLTCLIHLLLFSLMMVVWAQVDGMSSIALEADDDGYAVAAVTSAALVIIAPSSIDYFIENVSPLNSEVTPVTTH</sequence>
<proteinExistence type="predicted"/>
<keyword evidence="1" id="KW-0472">Membrane</keyword>
<name>A0A1B0BXI7_9MUSC</name>
<evidence type="ECO:0000313" key="3">
    <source>
        <dbReference type="Proteomes" id="UP000092460"/>
    </source>
</evidence>
<organism evidence="2 3">
    <name type="scientific">Glossina palpalis gambiensis</name>
    <dbReference type="NCBI Taxonomy" id="67801"/>
    <lineage>
        <taxon>Eukaryota</taxon>
        <taxon>Metazoa</taxon>
        <taxon>Ecdysozoa</taxon>
        <taxon>Arthropoda</taxon>
        <taxon>Hexapoda</taxon>
        <taxon>Insecta</taxon>
        <taxon>Pterygota</taxon>
        <taxon>Neoptera</taxon>
        <taxon>Endopterygota</taxon>
        <taxon>Diptera</taxon>
        <taxon>Brachycera</taxon>
        <taxon>Muscomorpha</taxon>
        <taxon>Hippoboscoidea</taxon>
        <taxon>Glossinidae</taxon>
        <taxon>Glossina</taxon>
    </lineage>
</organism>
<dbReference type="EMBL" id="JXJN01022245">
    <property type="status" value="NOT_ANNOTATED_CDS"/>
    <property type="molecule type" value="Genomic_DNA"/>
</dbReference>
<accession>A0A1B0BXI7</accession>
<feature type="transmembrane region" description="Helical" evidence="1">
    <location>
        <begin position="81"/>
        <end position="101"/>
    </location>
</feature>
<dbReference type="VEuPathDB" id="VectorBase:GPPI043501"/>
<feature type="transmembrane region" description="Helical" evidence="1">
    <location>
        <begin position="116"/>
        <end position="138"/>
    </location>
</feature>
<reference evidence="2" key="2">
    <citation type="submission" date="2020-05" db="UniProtKB">
        <authorList>
            <consortium name="EnsemblMetazoa"/>
        </authorList>
    </citation>
    <scope>IDENTIFICATION</scope>
    <source>
        <strain evidence="2">IAEA</strain>
    </source>
</reference>
<evidence type="ECO:0000313" key="2">
    <source>
        <dbReference type="EnsemblMetazoa" id="GPPI043501-PA"/>
    </source>
</evidence>
<keyword evidence="1" id="KW-1133">Transmembrane helix</keyword>
<dbReference type="Proteomes" id="UP000092460">
    <property type="component" value="Unassembled WGS sequence"/>
</dbReference>
<protein>
    <submittedName>
        <fullName evidence="2">Uncharacterized protein</fullName>
    </submittedName>
</protein>
<evidence type="ECO:0000256" key="1">
    <source>
        <dbReference type="SAM" id="Phobius"/>
    </source>
</evidence>
<dbReference type="EnsemblMetazoa" id="GPPI043501-RA">
    <property type="protein sequence ID" value="GPPI043501-PA"/>
    <property type="gene ID" value="GPPI043501"/>
</dbReference>
<reference evidence="3" key="1">
    <citation type="submission" date="2015-01" db="EMBL/GenBank/DDBJ databases">
        <authorList>
            <person name="Aksoy S."/>
            <person name="Warren W."/>
            <person name="Wilson R.K."/>
        </authorList>
    </citation>
    <scope>NUCLEOTIDE SEQUENCE [LARGE SCALE GENOMIC DNA]</scope>
    <source>
        <strain evidence="3">IAEA</strain>
    </source>
</reference>
<dbReference type="AlphaFoldDB" id="A0A1B0BXI7"/>
<keyword evidence="3" id="KW-1185">Reference proteome</keyword>